<evidence type="ECO:0000259" key="6">
    <source>
        <dbReference type="Pfam" id="PF00520"/>
    </source>
</evidence>
<dbReference type="Pfam" id="PF00520">
    <property type="entry name" value="Ion_trans"/>
    <property type="match status" value="1"/>
</dbReference>
<dbReference type="PANTHER" id="PTHR45638:SF5">
    <property type="entry name" value="CYCLIC NUCLEOTIDE-BINDING DOMAIN-CONTAINING PROTEIN"/>
    <property type="match status" value="1"/>
</dbReference>
<dbReference type="GO" id="GO:0005223">
    <property type="term" value="F:intracellularly cGMP-activated cation channel activity"/>
    <property type="evidence" value="ECO:0007669"/>
    <property type="project" value="TreeGrafter"/>
</dbReference>
<comment type="subcellular location">
    <subcellularLocation>
        <location evidence="1">Membrane</location>
        <topology evidence="1">Multi-pass membrane protein</topology>
    </subcellularLocation>
</comment>
<keyword evidence="4 5" id="KW-0472">Membrane</keyword>
<evidence type="ECO:0000313" key="7">
    <source>
        <dbReference type="EMBL" id="GMT02999.1"/>
    </source>
</evidence>
<dbReference type="Gene3D" id="1.10.287.70">
    <property type="match status" value="1"/>
</dbReference>
<dbReference type="Proteomes" id="UP001432027">
    <property type="component" value="Unassembled WGS sequence"/>
</dbReference>
<feature type="domain" description="Ion transport" evidence="6">
    <location>
        <begin position="84"/>
        <end position="228"/>
    </location>
</feature>
<protein>
    <recommendedName>
        <fullName evidence="6">Ion transport domain-containing protein</fullName>
    </recommendedName>
</protein>
<feature type="transmembrane region" description="Helical" evidence="5">
    <location>
        <begin position="112"/>
        <end position="134"/>
    </location>
</feature>
<dbReference type="PANTHER" id="PTHR45638">
    <property type="entry name" value="CYCLIC NUCLEOTIDE-GATED CATION CHANNEL SUBUNIT A"/>
    <property type="match status" value="1"/>
</dbReference>
<gene>
    <name evidence="7" type="ORF">PENTCL1PPCAC_25173</name>
</gene>
<feature type="transmembrane region" description="Helical" evidence="5">
    <location>
        <begin position="83"/>
        <end position="106"/>
    </location>
</feature>
<dbReference type="EMBL" id="BTSX01000006">
    <property type="protein sequence ID" value="GMT02999.1"/>
    <property type="molecule type" value="Genomic_DNA"/>
</dbReference>
<dbReference type="GO" id="GO:0017071">
    <property type="term" value="C:intracellular cyclic nucleotide activated cation channel complex"/>
    <property type="evidence" value="ECO:0007669"/>
    <property type="project" value="TreeGrafter"/>
</dbReference>
<keyword evidence="2 5" id="KW-0812">Transmembrane</keyword>
<evidence type="ECO:0000256" key="2">
    <source>
        <dbReference type="ARBA" id="ARBA00022692"/>
    </source>
</evidence>
<feature type="non-terminal residue" evidence="7">
    <location>
        <position position="228"/>
    </location>
</feature>
<dbReference type="InterPro" id="IPR050866">
    <property type="entry name" value="CNG_cation_channel"/>
</dbReference>
<keyword evidence="3 5" id="KW-1133">Transmembrane helix</keyword>
<comment type="caution">
    <text evidence="7">The sequence shown here is derived from an EMBL/GenBank/DDBJ whole genome shotgun (WGS) entry which is preliminary data.</text>
</comment>
<evidence type="ECO:0000256" key="4">
    <source>
        <dbReference type="ARBA" id="ARBA00023136"/>
    </source>
</evidence>
<evidence type="ECO:0000256" key="1">
    <source>
        <dbReference type="ARBA" id="ARBA00004141"/>
    </source>
</evidence>
<proteinExistence type="predicted"/>
<evidence type="ECO:0000256" key="3">
    <source>
        <dbReference type="ARBA" id="ARBA00022989"/>
    </source>
</evidence>
<dbReference type="GO" id="GO:0005222">
    <property type="term" value="F:intracellularly cAMP-activated cation channel activity"/>
    <property type="evidence" value="ECO:0007669"/>
    <property type="project" value="TreeGrafter"/>
</dbReference>
<dbReference type="SUPFAM" id="SSF81324">
    <property type="entry name" value="Voltage-gated potassium channels"/>
    <property type="match status" value="1"/>
</dbReference>
<organism evidence="7 8">
    <name type="scientific">Pristionchus entomophagus</name>
    <dbReference type="NCBI Taxonomy" id="358040"/>
    <lineage>
        <taxon>Eukaryota</taxon>
        <taxon>Metazoa</taxon>
        <taxon>Ecdysozoa</taxon>
        <taxon>Nematoda</taxon>
        <taxon>Chromadorea</taxon>
        <taxon>Rhabditida</taxon>
        <taxon>Rhabditina</taxon>
        <taxon>Diplogasteromorpha</taxon>
        <taxon>Diplogasteroidea</taxon>
        <taxon>Neodiplogasteridae</taxon>
        <taxon>Pristionchus</taxon>
    </lineage>
</organism>
<dbReference type="GO" id="GO:0030553">
    <property type="term" value="F:cGMP binding"/>
    <property type="evidence" value="ECO:0007669"/>
    <property type="project" value="TreeGrafter"/>
</dbReference>
<sequence>ERKQSIALTFPQIVAVLLVLRKWLPRIRKTREEKKTATTLTESNDANVNAVFGGEIETKKEEDRMSLIWHIFHFCLDENGWPFYIWTCLVAAGCVYNLVMICALVFDDIHNNFYWEFLSLNLAFDVVFLVDIFIMTRIGKIHGGVRATAVLELLQLRVKTSEFLLDLLCLLPTDLLLLLKSNFSLSRLNRLLKCYRLFQFASLTEMRATAPNLFRLVKLIFTCFIIFH</sequence>
<keyword evidence="8" id="KW-1185">Reference proteome</keyword>
<feature type="non-terminal residue" evidence="7">
    <location>
        <position position="1"/>
    </location>
</feature>
<dbReference type="AlphaFoldDB" id="A0AAV5U9D5"/>
<dbReference type="InterPro" id="IPR005821">
    <property type="entry name" value="Ion_trans_dom"/>
</dbReference>
<evidence type="ECO:0000256" key="5">
    <source>
        <dbReference type="SAM" id="Phobius"/>
    </source>
</evidence>
<dbReference type="GO" id="GO:0044877">
    <property type="term" value="F:protein-containing complex binding"/>
    <property type="evidence" value="ECO:0007669"/>
    <property type="project" value="TreeGrafter"/>
</dbReference>
<dbReference type="GO" id="GO:0005886">
    <property type="term" value="C:plasma membrane"/>
    <property type="evidence" value="ECO:0007669"/>
    <property type="project" value="TreeGrafter"/>
</dbReference>
<accession>A0AAV5U9D5</accession>
<reference evidence="7" key="1">
    <citation type="submission" date="2023-10" db="EMBL/GenBank/DDBJ databases">
        <title>Genome assembly of Pristionchus species.</title>
        <authorList>
            <person name="Yoshida K."/>
            <person name="Sommer R.J."/>
        </authorList>
    </citation>
    <scope>NUCLEOTIDE SEQUENCE</scope>
    <source>
        <strain evidence="7">RS0144</strain>
    </source>
</reference>
<name>A0AAV5U9D5_9BILA</name>
<evidence type="ECO:0000313" key="8">
    <source>
        <dbReference type="Proteomes" id="UP001432027"/>
    </source>
</evidence>